<feature type="domain" description="DNA topoisomerase IB N-terminal" evidence="8">
    <location>
        <begin position="34"/>
        <end position="81"/>
    </location>
</feature>
<keyword evidence="10" id="KW-1185">Reference proteome</keyword>
<evidence type="ECO:0000259" key="7">
    <source>
        <dbReference type="Pfam" id="PF01028"/>
    </source>
</evidence>
<accession>A0A7W9F447</accession>
<dbReference type="InterPro" id="IPR001631">
    <property type="entry name" value="TopoI"/>
</dbReference>
<dbReference type="GO" id="GO:0003917">
    <property type="term" value="F:DNA topoisomerase type I (single strand cut, ATP-independent) activity"/>
    <property type="evidence" value="ECO:0007669"/>
    <property type="project" value="UniProtKB-EC"/>
</dbReference>
<dbReference type="EC" id="5.6.2.1" evidence="3"/>
<keyword evidence="6 9" id="KW-0413">Isomerase</keyword>
<evidence type="ECO:0000313" key="10">
    <source>
        <dbReference type="Proteomes" id="UP000546701"/>
    </source>
</evidence>
<dbReference type="Proteomes" id="UP000546701">
    <property type="component" value="Unassembled WGS sequence"/>
</dbReference>
<reference evidence="9 10" key="1">
    <citation type="submission" date="2020-08" db="EMBL/GenBank/DDBJ databases">
        <title>Genomic Encyclopedia of Type Strains, Phase IV (KMG-IV): sequencing the most valuable type-strain genomes for metagenomic binning, comparative biology and taxonomic classification.</title>
        <authorList>
            <person name="Goeker M."/>
        </authorList>
    </citation>
    <scope>NUCLEOTIDE SEQUENCE [LARGE SCALE GENOMIC DNA]</scope>
    <source>
        <strain evidence="9 10">DSM 103336</strain>
    </source>
</reference>
<name>A0A7W9F447_9SPHN</name>
<protein>
    <recommendedName>
        <fullName evidence="3">DNA topoisomerase</fullName>
        <ecNumber evidence="3">5.6.2.1</ecNumber>
    </recommendedName>
</protein>
<evidence type="ECO:0000256" key="2">
    <source>
        <dbReference type="ARBA" id="ARBA00006645"/>
    </source>
</evidence>
<evidence type="ECO:0000259" key="8">
    <source>
        <dbReference type="Pfam" id="PF21338"/>
    </source>
</evidence>
<comment type="caution">
    <text evidence="9">The sequence shown here is derived from an EMBL/GenBank/DDBJ whole genome shotgun (WGS) entry which is preliminary data.</text>
</comment>
<proteinExistence type="inferred from homology"/>
<evidence type="ECO:0000256" key="6">
    <source>
        <dbReference type="ARBA" id="ARBA00023235"/>
    </source>
</evidence>
<evidence type="ECO:0000256" key="5">
    <source>
        <dbReference type="ARBA" id="ARBA00023125"/>
    </source>
</evidence>
<dbReference type="Gene3D" id="3.30.66.10">
    <property type="entry name" value="DNA topoisomerase I domain"/>
    <property type="match status" value="1"/>
</dbReference>
<evidence type="ECO:0000256" key="3">
    <source>
        <dbReference type="ARBA" id="ARBA00012891"/>
    </source>
</evidence>
<evidence type="ECO:0000313" key="9">
    <source>
        <dbReference type="EMBL" id="MBB5730130.1"/>
    </source>
</evidence>
<evidence type="ECO:0000256" key="4">
    <source>
        <dbReference type="ARBA" id="ARBA00023029"/>
    </source>
</evidence>
<evidence type="ECO:0000256" key="1">
    <source>
        <dbReference type="ARBA" id="ARBA00000213"/>
    </source>
</evidence>
<dbReference type="RefSeq" id="WP_232477327.1">
    <property type="nucleotide sequence ID" value="NZ_WRPJ01000003.1"/>
</dbReference>
<sequence length="346" mass="38212">MPLSPHDRTEPPPMLSYVDDALPGITRRKLRGHWAYFDPHGERVRDRVEIDRLNATAMPPAYVDCWFCPSPDGHIQAVGWDDKGRKQYRYHADFRATQEAAKYDACADFGRALPLLRARVEEDLTHRALDKDAVVAAIVRLLDLGRVRVGNETYAKSNNSFGATTLRADHAKVRGSKLKLEYVGKSGKLQRLTIEDQRLSRIARRCQDLPGQHLFQYQCPDGSAHPVGSADINAYIKDATGGSFTAKSFRTWGASVIAYRTLVEAGDTAITLKQLLQPVADALGNTPAIARKSYVHPALIELARSGVPVGRVRLPRATRYATPTERGLIAFLDTLGAEHCSKAACA</sequence>
<feature type="domain" description="DNA topoisomerase I catalytic core eukaryotic-type" evidence="7">
    <location>
        <begin position="93"/>
        <end position="282"/>
    </location>
</feature>
<comment type="similarity">
    <text evidence="2">Belongs to the type IB topoisomerase family.</text>
</comment>
<gene>
    <name evidence="9" type="ORF">FHS99_002628</name>
</gene>
<organism evidence="9 10">
    <name type="scientific">Sphingomonas prati</name>
    <dbReference type="NCBI Taxonomy" id="1843237"/>
    <lineage>
        <taxon>Bacteria</taxon>
        <taxon>Pseudomonadati</taxon>
        <taxon>Pseudomonadota</taxon>
        <taxon>Alphaproteobacteria</taxon>
        <taxon>Sphingomonadales</taxon>
        <taxon>Sphingomonadaceae</taxon>
        <taxon>Sphingomonas</taxon>
    </lineage>
</organism>
<comment type="catalytic activity">
    <reaction evidence="1">
        <text>ATP-independent breakage of single-stranded DNA, followed by passage and rejoining.</text>
        <dbReference type="EC" id="5.6.2.1"/>
    </reaction>
</comment>
<dbReference type="InterPro" id="IPR035447">
    <property type="entry name" value="DNA_topo_I_N_sf"/>
</dbReference>
<dbReference type="InterPro" id="IPR013500">
    <property type="entry name" value="TopoI_cat_euk"/>
</dbReference>
<dbReference type="Pfam" id="PF21338">
    <property type="entry name" value="Top1B_N_bact"/>
    <property type="match status" value="1"/>
</dbReference>
<dbReference type="GO" id="GO:0006265">
    <property type="term" value="P:DNA topological change"/>
    <property type="evidence" value="ECO:0007669"/>
    <property type="project" value="InterPro"/>
</dbReference>
<dbReference type="PROSITE" id="PS52038">
    <property type="entry name" value="TOPO_IB_2"/>
    <property type="match status" value="1"/>
</dbReference>
<dbReference type="InterPro" id="IPR011010">
    <property type="entry name" value="DNA_brk_join_enz"/>
</dbReference>
<dbReference type="InterPro" id="IPR049331">
    <property type="entry name" value="Top1B_N_bact"/>
</dbReference>
<dbReference type="Pfam" id="PF01028">
    <property type="entry name" value="Topoisom_I"/>
    <property type="match status" value="1"/>
</dbReference>
<dbReference type="Gene3D" id="3.90.15.10">
    <property type="entry name" value="Topoisomerase I, Chain A, domain 3"/>
    <property type="match status" value="1"/>
</dbReference>
<keyword evidence="5" id="KW-0238">DNA-binding</keyword>
<dbReference type="InterPro" id="IPR014711">
    <property type="entry name" value="TopoI_cat_a-hlx-sub_euk"/>
</dbReference>
<dbReference type="SUPFAM" id="SSF56349">
    <property type="entry name" value="DNA breaking-rejoining enzymes"/>
    <property type="match status" value="1"/>
</dbReference>
<dbReference type="AlphaFoldDB" id="A0A7W9F447"/>
<dbReference type="EMBL" id="JACIJR010000006">
    <property type="protein sequence ID" value="MBB5730130.1"/>
    <property type="molecule type" value="Genomic_DNA"/>
</dbReference>
<dbReference type="SUPFAM" id="SSF55869">
    <property type="entry name" value="DNA topoisomerase I domain"/>
    <property type="match status" value="1"/>
</dbReference>
<dbReference type="GO" id="GO:0003677">
    <property type="term" value="F:DNA binding"/>
    <property type="evidence" value="ECO:0007669"/>
    <property type="project" value="UniProtKB-KW"/>
</dbReference>
<dbReference type="Gene3D" id="1.10.132.120">
    <property type="match status" value="1"/>
</dbReference>
<keyword evidence="4" id="KW-0799">Topoisomerase</keyword>
<dbReference type="PRINTS" id="PR00416">
    <property type="entry name" value="EUTPISMRASEI"/>
</dbReference>